<feature type="transmembrane region" description="Helical" evidence="1">
    <location>
        <begin position="263"/>
        <end position="283"/>
    </location>
</feature>
<feature type="transmembrane region" description="Helical" evidence="1">
    <location>
        <begin position="160"/>
        <end position="178"/>
    </location>
</feature>
<feature type="transmembrane region" description="Helical" evidence="1">
    <location>
        <begin position="184"/>
        <end position="202"/>
    </location>
</feature>
<accession>A0A8T3YLU2</accession>
<keyword evidence="1" id="KW-0472">Membrane</keyword>
<dbReference type="PANTHER" id="PTHR38815:SF1">
    <property type="entry name" value="DUF373 FAMILY PROTEIN"/>
    <property type="match status" value="1"/>
</dbReference>
<feature type="transmembrane region" description="Helical" evidence="1">
    <location>
        <begin position="295"/>
        <end position="312"/>
    </location>
</feature>
<organism evidence="2 3">
    <name type="scientific">Candidatus Iainarchaeum sp</name>
    <dbReference type="NCBI Taxonomy" id="3101447"/>
    <lineage>
        <taxon>Archaea</taxon>
        <taxon>Candidatus Iainarchaeota</taxon>
        <taxon>Candidatus Iainarchaeia</taxon>
        <taxon>Candidatus Iainarchaeales</taxon>
        <taxon>Candidatus Iainarchaeaceae</taxon>
        <taxon>Candidatus Iainarchaeum</taxon>
    </lineage>
</organism>
<dbReference type="EMBL" id="JACQPB010000039">
    <property type="protein sequence ID" value="MBI4210647.1"/>
    <property type="molecule type" value="Genomic_DNA"/>
</dbReference>
<dbReference type="AlphaFoldDB" id="A0A8T3YLU2"/>
<evidence type="ECO:0000256" key="1">
    <source>
        <dbReference type="SAM" id="Phobius"/>
    </source>
</evidence>
<feature type="transmembrane region" description="Helical" evidence="1">
    <location>
        <begin position="223"/>
        <end position="243"/>
    </location>
</feature>
<keyword evidence="1" id="KW-1133">Transmembrane helix</keyword>
<comment type="caution">
    <text evidence="2">The sequence shown here is derived from an EMBL/GenBank/DDBJ whole genome shotgun (WGS) entry which is preliminary data.</text>
</comment>
<evidence type="ECO:0000313" key="2">
    <source>
        <dbReference type="EMBL" id="MBI4210647.1"/>
    </source>
</evidence>
<dbReference type="InterPro" id="IPR007254">
    <property type="entry name" value="DUF373"/>
</dbReference>
<dbReference type="Proteomes" id="UP000732298">
    <property type="component" value="Unassembled WGS sequence"/>
</dbReference>
<proteinExistence type="predicted"/>
<gene>
    <name evidence="2" type="ORF">HY544_04035</name>
</gene>
<protein>
    <submittedName>
        <fullName evidence="2">DUF373 family protein</fullName>
    </submittedName>
</protein>
<evidence type="ECO:0000313" key="3">
    <source>
        <dbReference type="Proteomes" id="UP000732298"/>
    </source>
</evidence>
<reference evidence="2" key="1">
    <citation type="submission" date="2020-07" db="EMBL/GenBank/DDBJ databases">
        <title>Huge and variable diversity of episymbiotic CPR bacteria and DPANN archaea in groundwater ecosystems.</title>
        <authorList>
            <person name="He C.Y."/>
            <person name="Keren R."/>
            <person name="Whittaker M."/>
            <person name="Farag I.F."/>
            <person name="Doudna J."/>
            <person name="Cate J.H.D."/>
            <person name="Banfield J.F."/>
        </authorList>
    </citation>
    <scope>NUCLEOTIDE SEQUENCE</scope>
    <source>
        <strain evidence="2">NC_groundwater_1296_Ag_S-0.2um_52_80</strain>
    </source>
</reference>
<feature type="transmembrane region" description="Helical" evidence="1">
    <location>
        <begin position="324"/>
        <end position="344"/>
    </location>
</feature>
<dbReference type="Pfam" id="PF04123">
    <property type="entry name" value="DUF373"/>
    <property type="match status" value="1"/>
</dbReference>
<name>A0A8T3YLU2_9ARCH</name>
<dbReference type="PANTHER" id="PTHR38815">
    <property type="entry name" value="HYPOTHETICAL MEMBRANE PROTEIN, CONSERVED, DUF373 FAMILY"/>
    <property type="match status" value="1"/>
</dbReference>
<sequence>MEKKESILVLCVDRDNDLGKKTGIPGPVIGKDACIKAAARLALADPTDSDSNSMFGAVRKYEEVKEYAAAEVAFLTGVGKTGFESDRKVSQQLDIVLEQFPATGIALVTDGAEDDEVIPILQGRAPIVSKETIIVSQASEVESTYYTIKHALQDPDFQRTFILVPGIVVLLWGILAFMNAQELFFRSFLVVVGAYLILKGTGIEERIAGAVSSVTSSISLQRVSFPFYLMTILFFMFGAYASFAEFSIRDSSIVSRISESVGQMLLFLALTAISFVAGKSVDAIQLKRAYNIRKYFLSGSAVLILWFILDSARQVMVGKPYADITWFATNAIASFMLGLAAYKLSQALDLSKKITKLLIGLPVYAKDGRWIGLVESINAKESIEYKNRQTNKTAKLESGDFVFSEGRILIV</sequence>
<keyword evidence="1" id="KW-0812">Transmembrane</keyword>